<reference evidence="17" key="1">
    <citation type="submission" date="2016-10" db="EMBL/GenBank/DDBJ databases">
        <authorList>
            <person name="Varghese N."/>
            <person name="Submissions S."/>
        </authorList>
    </citation>
    <scope>NUCLEOTIDE SEQUENCE [LARGE SCALE GENOMIC DNA]</scope>
    <source>
        <strain evidence="17">XBD1002</strain>
    </source>
</reference>
<evidence type="ECO:0000256" key="14">
    <source>
        <dbReference type="ARBA" id="ARBA00031777"/>
    </source>
</evidence>
<keyword evidence="15" id="KW-0472">Membrane</keyword>
<evidence type="ECO:0000256" key="12">
    <source>
        <dbReference type="ARBA" id="ARBA00024654"/>
    </source>
</evidence>
<dbReference type="Pfam" id="PF02664">
    <property type="entry name" value="LuxS"/>
    <property type="match status" value="1"/>
</dbReference>
<evidence type="ECO:0000256" key="3">
    <source>
        <dbReference type="ARBA" id="ARBA00007311"/>
    </source>
</evidence>
<protein>
    <recommendedName>
        <fullName evidence="6">S-ribosylhomocysteine lyase</fullName>
        <ecNumber evidence="5">4.4.1.21</ecNumber>
    </recommendedName>
    <alternativeName>
        <fullName evidence="13">AI-2 synthesis protein</fullName>
    </alternativeName>
    <alternativeName>
        <fullName evidence="14">Autoinducer-2 production protein LuxS</fullName>
    </alternativeName>
</protein>
<sequence length="164" mass="19027">MEVVQSFTIDHTHLKPGIYISREDKGFTTYDLRITEPNKEPAMGPGAIHSMEHLMATWFRNSEVKDDVVYVGPMGCLTGMYIIMLGKYTVEDMRQLTIRCLEWILTQNEVPATRPEACGNYLLHDLPMCKWESKRYLDRLKNDFHCEYTKLQVKLEDGKTFADA</sequence>
<comment type="function">
    <text evidence="12">Involved in the synthesis of autoinducer 2 (AI-2) which is secreted by bacteria and is used to communicate both the cell density and the metabolic potential of the environment. The regulation of gene expression in response to changes in cell density is called quorum sensing. Catalyzes the transformation of S-ribosylhomocysteine (RHC) to homocysteine (HC) and 4,5-dihydroxy-2,3-pentadione (DPD).</text>
</comment>
<evidence type="ECO:0000256" key="7">
    <source>
        <dbReference type="ARBA" id="ARBA00022654"/>
    </source>
</evidence>
<evidence type="ECO:0000256" key="11">
    <source>
        <dbReference type="ARBA" id="ARBA00023239"/>
    </source>
</evidence>
<dbReference type="SUPFAM" id="SSF63411">
    <property type="entry name" value="LuxS/MPP-like metallohydrolase"/>
    <property type="match status" value="1"/>
</dbReference>
<evidence type="ECO:0000256" key="5">
    <source>
        <dbReference type="ARBA" id="ARBA00012240"/>
    </source>
</evidence>
<evidence type="ECO:0000256" key="9">
    <source>
        <dbReference type="ARBA" id="ARBA00022929"/>
    </source>
</evidence>
<organism evidence="16 17">
    <name type="scientific">Treponema bryantii</name>
    <dbReference type="NCBI Taxonomy" id="163"/>
    <lineage>
        <taxon>Bacteria</taxon>
        <taxon>Pseudomonadati</taxon>
        <taxon>Spirochaetota</taxon>
        <taxon>Spirochaetia</taxon>
        <taxon>Spirochaetales</taxon>
        <taxon>Treponemataceae</taxon>
        <taxon>Treponema</taxon>
    </lineage>
</organism>
<evidence type="ECO:0000256" key="4">
    <source>
        <dbReference type="ARBA" id="ARBA00011738"/>
    </source>
</evidence>
<dbReference type="PRINTS" id="PR01487">
    <property type="entry name" value="LUXSPROTEIN"/>
</dbReference>
<comment type="catalytic activity">
    <reaction evidence="1">
        <text>S-(5-deoxy-D-ribos-5-yl)-L-homocysteine = (S)-4,5-dihydroxypentane-2,3-dione + L-homocysteine</text>
        <dbReference type="Rhea" id="RHEA:17753"/>
        <dbReference type="ChEBI" id="CHEBI:29484"/>
        <dbReference type="ChEBI" id="CHEBI:58195"/>
        <dbReference type="ChEBI" id="CHEBI:58199"/>
        <dbReference type="EC" id="4.4.1.21"/>
    </reaction>
</comment>
<keyword evidence="17" id="KW-1185">Reference proteome</keyword>
<dbReference type="EC" id="4.4.1.21" evidence="5"/>
<evidence type="ECO:0000256" key="8">
    <source>
        <dbReference type="ARBA" id="ARBA00022723"/>
    </source>
</evidence>
<keyword evidence="15" id="KW-1133">Transmembrane helix</keyword>
<dbReference type="PANTHER" id="PTHR35799:SF1">
    <property type="entry name" value="S-RIBOSYLHOMOCYSTEINE LYASE"/>
    <property type="match status" value="1"/>
</dbReference>
<dbReference type="GO" id="GO:0043768">
    <property type="term" value="F:S-ribosylhomocysteine lyase activity"/>
    <property type="evidence" value="ECO:0007669"/>
    <property type="project" value="UniProtKB-EC"/>
</dbReference>
<dbReference type="NCBIfam" id="NF002604">
    <property type="entry name" value="PRK02260.1-4"/>
    <property type="match status" value="1"/>
</dbReference>
<dbReference type="Gene3D" id="3.30.1360.80">
    <property type="entry name" value="S-ribosylhomocysteinase (LuxS)"/>
    <property type="match status" value="1"/>
</dbReference>
<evidence type="ECO:0000313" key="16">
    <source>
        <dbReference type="EMBL" id="SFI44904.1"/>
    </source>
</evidence>
<dbReference type="AlphaFoldDB" id="A0A1I3IA77"/>
<evidence type="ECO:0000256" key="6">
    <source>
        <dbReference type="ARBA" id="ARBA00015130"/>
    </source>
</evidence>
<keyword evidence="10" id="KW-0408">Iron</keyword>
<evidence type="ECO:0000256" key="1">
    <source>
        <dbReference type="ARBA" id="ARBA00000297"/>
    </source>
</evidence>
<dbReference type="InterPro" id="IPR003815">
    <property type="entry name" value="S-ribosylhomocysteinase"/>
</dbReference>
<dbReference type="RefSeq" id="WP_074930053.1">
    <property type="nucleotide sequence ID" value="NZ_FORI01000001.1"/>
</dbReference>
<dbReference type="PANTHER" id="PTHR35799">
    <property type="entry name" value="S-RIBOSYLHOMOCYSTEINE LYASE"/>
    <property type="match status" value="1"/>
</dbReference>
<evidence type="ECO:0000256" key="15">
    <source>
        <dbReference type="SAM" id="Phobius"/>
    </source>
</evidence>
<dbReference type="EMBL" id="FORI01000001">
    <property type="protein sequence ID" value="SFI44904.1"/>
    <property type="molecule type" value="Genomic_DNA"/>
</dbReference>
<keyword evidence="7" id="KW-0673">Quorum sensing</keyword>
<comment type="cofactor">
    <cofactor evidence="2">
        <name>Fe cation</name>
        <dbReference type="ChEBI" id="CHEBI:24875"/>
    </cofactor>
</comment>
<accession>A0A1I3IA77</accession>
<comment type="subunit">
    <text evidence="4">Homodimer.</text>
</comment>
<keyword evidence="15" id="KW-0812">Transmembrane</keyword>
<keyword evidence="11 16" id="KW-0456">Lyase</keyword>
<keyword evidence="8" id="KW-0479">Metal-binding</keyword>
<keyword evidence="9" id="KW-0071">Autoinducer synthesis</keyword>
<comment type="similarity">
    <text evidence="3">Belongs to the LuxS family.</text>
</comment>
<name>A0A1I3IA77_9SPIR</name>
<evidence type="ECO:0000256" key="13">
    <source>
        <dbReference type="ARBA" id="ARBA00030600"/>
    </source>
</evidence>
<dbReference type="InterPro" id="IPR037005">
    <property type="entry name" value="LuxS_sf"/>
</dbReference>
<gene>
    <name evidence="16" type="ORF">SAMN04487775_101446</name>
</gene>
<dbReference type="GO" id="GO:0005506">
    <property type="term" value="F:iron ion binding"/>
    <property type="evidence" value="ECO:0007669"/>
    <property type="project" value="InterPro"/>
</dbReference>
<evidence type="ECO:0000313" key="17">
    <source>
        <dbReference type="Proteomes" id="UP000182737"/>
    </source>
</evidence>
<dbReference type="InterPro" id="IPR011249">
    <property type="entry name" value="Metalloenz_LuxS/M16"/>
</dbReference>
<dbReference type="GO" id="GO:0009372">
    <property type="term" value="P:quorum sensing"/>
    <property type="evidence" value="ECO:0007669"/>
    <property type="project" value="UniProtKB-KW"/>
</dbReference>
<proteinExistence type="inferred from homology"/>
<evidence type="ECO:0000256" key="10">
    <source>
        <dbReference type="ARBA" id="ARBA00023004"/>
    </source>
</evidence>
<evidence type="ECO:0000256" key="2">
    <source>
        <dbReference type="ARBA" id="ARBA00001962"/>
    </source>
</evidence>
<feature type="transmembrane region" description="Helical" evidence="15">
    <location>
        <begin position="68"/>
        <end position="86"/>
    </location>
</feature>
<dbReference type="OrthoDB" id="9788129at2"/>
<dbReference type="Proteomes" id="UP000182737">
    <property type="component" value="Unassembled WGS sequence"/>
</dbReference>